<dbReference type="PANTHER" id="PTHR30535">
    <property type="entry name" value="VITAMIN B12-BINDING PROTEIN"/>
    <property type="match status" value="1"/>
</dbReference>
<keyword evidence="2" id="KW-0732">Signal</keyword>
<dbReference type="SUPFAM" id="SSF53807">
    <property type="entry name" value="Helical backbone' metal receptor"/>
    <property type="match status" value="1"/>
</dbReference>
<dbReference type="PROSITE" id="PS50983">
    <property type="entry name" value="FE_B12_PBP"/>
    <property type="match status" value="1"/>
</dbReference>
<feature type="signal peptide" evidence="2">
    <location>
        <begin position="1"/>
        <end position="24"/>
    </location>
</feature>
<name>A0A160P9P7_STRLU</name>
<keyword evidence="5" id="KW-1185">Reference proteome</keyword>
<dbReference type="KEGG" id="slau:SLA_6924"/>
<evidence type="ECO:0000256" key="2">
    <source>
        <dbReference type="SAM" id="SignalP"/>
    </source>
</evidence>
<dbReference type="Proteomes" id="UP000217676">
    <property type="component" value="Chromosome"/>
</dbReference>
<proteinExistence type="inferred from homology"/>
<gene>
    <name evidence="4" type="ORF">SLA_6924</name>
</gene>
<dbReference type="InterPro" id="IPR002491">
    <property type="entry name" value="ABC_transptr_periplasmic_BD"/>
</dbReference>
<reference evidence="4 5" key="1">
    <citation type="journal article" date="2016" name="Genome Announc.">
        <title>Complete Genome Sequence of Thiostrepton-Producing Streptomyces laurentii ATCC 31255.</title>
        <authorList>
            <person name="Doi K."/>
            <person name="Fujino Y."/>
            <person name="Nagayoshi Y."/>
            <person name="Ohshima T."/>
            <person name="Ogata S."/>
        </authorList>
    </citation>
    <scope>NUCLEOTIDE SEQUENCE [LARGE SCALE GENOMIC DNA]</scope>
    <source>
        <strain evidence="4 5">ATCC 31255</strain>
    </source>
</reference>
<dbReference type="InterPro" id="IPR050902">
    <property type="entry name" value="ABC_Transporter_SBP"/>
</dbReference>
<evidence type="ECO:0000313" key="5">
    <source>
        <dbReference type="Proteomes" id="UP000217676"/>
    </source>
</evidence>
<sequence>MRSGLAAAALLLVGALSACTGAPAADKPAEAAGSGRRAPVSVSSCGVTTTVAAPPSRLVTLNQGATEVALALGLQNRMAGTAYLDDAVPAKWKAAYEAVPVLSKEYPAKEKLLAARPDFLYASYSSAFTDKVAGTRADLSSQGIESYLSPFGCADSKQVPPASFQAVWDELGDIAKVFGVEPRAAAIQKDQKQELSELAAKAAGKGLNVLWYDSGTKTPLVGAGHGGPQLVLDAVGAHNIFGTLPGGWKSVSWERVAAADPDAIVLADASWDTAQAKIDYLDHDPVLRKLSAVRNRAFVVVPFSESTPGVLLAGGAARVSAGLGKLHPRS</sequence>
<evidence type="ECO:0000259" key="3">
    <source>
        <dbReference type="PROSITE" id="PS50983"/>
    </source>
</evidence>
<dbReference type="EMBL" id="AP017424">
    <property type="protein sequence ID" value="BAU87790.1"/>
    <property type="molecule type" value="Genomic_DNA"/>
</dbReference>
<evidence type="ECO:0000313" key="4">
    <source>
        <dbReference type="EMBL" id="BAU87790.1"/>
    </source>
</evidence>
<dbReference type="AlphaFoldDB" id="A0A160P9P7"/>
<feature type="chain" id="PRO_5007819305" evidence="2">
    <location>
        <begin position="25"/>
        <end position="330"/>
    </location>
</feature>
<accession>A0A160P9P7</accession>
<dbReference type="PROSITE" id="PS51257">
    <property type="entry name" value="PROKAR_LIPOPROTEIN"/>
    <property type="match status" value="1"/>
</dbReference>
<dbReference type="Pfam" id="PF01497">
    <property type="entry name" value="Peripla_BP_2"/>
    <property type="match status" value="1"/>
</dbReference>
<protein>
    <submittedName>
        <fullName evidence="4">ABC-type Fe3+-hydroxamate transport system, periplasmic component</fullName>
    </submittedName>
</protein>
<feature type="domain" description="Fe/B12 periplasmic-binding" evidence="3">
    <location>
        <begin position="57"/>
        <end position="330"/>
    </location>
</feature>
<evidence type="ECO:0000256" key="1">
    <source>
        <dbReference type="ARBA" id="ARBA00008814"/>
    </source>
</evidence>
<comment type="similarity">
    <text evidence="1">Belongs to the bacterial solute-binding protein 8 family.</text>
</comment>
<dbReference type="Gene3D" id="3.40.50.1980">
    <property type="entry name" value="Nitrogenase molybdenum iron protein domain"/>
    <property type="match status" value="2"/>
</dbReference>
<organism evidence="4 5">
    <name type="scientific">Streptomyces laurentii</name>
    <dbReference type="NCBI Taxonomy" id="39478"/>
    <lineage>
        <taxon>Bacteria</taxon>
        <taxon>Bacillati</taxon>
        <taxon>Actinomycetota</taxon>
        <taxon>Actinomycetes</taxon>
        <taxon>Kitasatosporales</taxon>
        <taxon>Streptomycetaceae</taxon>
        <taxon>Streptomyces</taxon>
    </lineage>
</organism>
<dbReference type="PANTHER" id="PTHR30535:SF7">
    <property type="entry name" value="IRON(III) DICITRATE-BINDING PROTEIN"/>
    <property type="match status" value="1"/>
</dbReference>